<dbReference type="EMBL" id="CP003989">
    <property type="protein sequence ID" value="AGA34099.1"/>
    <property type="molecule type" value="Genomic_DNA"/>
</dbReference>
<sequence length="74" mass="7930">MKILFLHGWQSLPGGVKPSYLARHGHQVLTPALDDHDFTAAVATAQAVFEWARCGESPAHAVGPAGLNSQRLAR</sequence>
<name>L0DWX1_THIND</name>
<dbReference type="Proteomes" id="UP000010809">
    <property type="component" value="Chromosome"/>
</dbReference>
<gene>
    <name evidence="1" type="ordered locus">TVNIR_2455</name>
</gene>
<dbReference type="RefSeq" id="WP_015259215.1">
    <property type="nucleotide sequence ID" value="NC_019902.2"/>
</dbReference>
<keyword evidence="2" id="KW-1185">Reference proteome</keyword>
<proteinExistence type="predicted"/>
<dbReference type="KEGG" id="tni:TVNIR_2455"/>
<evidence type="ECO:0000313" key="1">
    <source>
        <dbReference type="EMBL" id="AGA34099.1"/>
    </source>
</evidence>
<dbReference type="PATRIC" id="fig|1255043.3.peg.2479"/>
<organism evidence="1 2">
    <name type="scientific">Thioalkalivibrio nitratireducens (strain DSM 14787 / UNIQEM 213 / ALEN2)</name>
    <dbReference type="NCBI Taxonomy" id="1255043"/>
    <lineage>
        <taxon>Bacteria</taxon>
        <taxon>Pseudomonadati</taxon>
        <taxon>Pseudomonadota</taxon>
        <taxon>Gammaproteobacteria</taxon>
        <taxon>Chromatiales</taxon>
        <taxon>Ectothiorhodospiraceae</taxon>
        <taxon>Thioalkalivibrio</taxon>
    </lineage>
</organism>
<dbReference type="eggNOG" id="COG1073">
    <property type="taxonomic scope" value="Bacteria"/>
</dbReference>
<protein>
    <submittedName>
        <fullName evidence="1">Uncharacterized protein</fullName>
    </submittedName>
</protein>
<dbReference type="AlphaFoldDB" id="L0DWX1"/>
<dbReference type="HOGENOM" id="CLU_2686645_0_0_6"/>
<evidence type="ECO:0000313" key="2">
    <source>
        <dbReference type="Proteomes" id="UP000010809"/>
    </source>
</evidence>
<accession>L0DWX1</accession>
<reference evidence="1" key="1">
    <citation type="submission" date="2015-12" db="EMBL/GenBank/DDBJ databases">
        <authorList>
            <person name="Tikhonova T.V."/>
            <person name="Pavlov A.R."/>
            <person name="Beletsky A.V."/>
            <person name="Mardanov A.V."/>
            <person name="Sorokin D.Y."/>
            <person name="Ravin N.V."/>
            <person name="Popov V.O."/>
        </authorList>
    </citation>
    <scope>NUCLEOTIDE SEQUENCE</scope>
    <source>
        <strain evidence="1">DSM 14787</strain>
    </source>
</reference>